<proteinExistence type="predicted"/>
<accession>A0A0L0BXJ8</accession>
<dbReference type="InterPro" id="IPR028149">
    <property type="entry name" value="Tantalus-like"/>
</dbReference>
<organism evidence="4 5">
    <name type="scientific">Lucilia cuprina</name>
    <name type="common">Green bottle fly</name>
    <name type="synonym">Australian sheep blowfly</name>
    <dbReference type="NCBI Taxonomy" id="7375"/>
    <lineage>
        <taxon>Eukaryota</taxon>
        <taxon>Metazoa</taxon>
        <taxon>Ecdysozoa</taxon>
        <taxon>Arthropoda</taxon>
        <taxon>Hexapoda</taxon>
        <taxon>Insecta</taxon>
        <taxon>Pterygota</taxon>
        <taxon>Neoptera</taxon>
        <taxon>Endopterygota</taxon>
        <taxon>Diptera</taxon>
        <taxon>Brachycera</taxon>
        <taxon>Muscomorpha</taxon>
        <taxon>Oestroidea</taxon>
        <taxon>Calliphoridae</taxon>
        <taxon>Luciliinae</taxon>
        <taxon>Lucilia</taxon>
    </lineage>
</organism>
<evidence type="ECO:0000259" key="3">
    <source>
        <dbReference type="Pfam" id="PF15386"/>
    </source>
</evidence>
<gene>
    <name evidence="4" type="ORF">FF38_07432</name>
</gene>
<evidence type="ECO:0000313" key="5">
    <source>
        <dbReference type="Proteomes" id="UP000037069"/>
    </source>
</evidence>
<evidence type="ECO:0000256" key="2">
    <source>
        <dbReference type="SAM" id="MobiDB-lite"/>
    </source>
</evidence>
<feature type="region of interest" description="Disordered" evidence="2">
    <location>
        <begin position="68"/>
        <end position="93"/>
    </location>
</feature>
<feature type="compositionally biased region" description="Acidic residues" evidence="2">
    <location>
        <begin position="76"/>
        <end position="85"/>
    </location>
</feature>
<reference evidence="4 5" key="1">
    <citation type="journal article" date="2015" name="Nat. Commun.">
        <title>Lucilia cuprina genome unlocks parasitic fly biology to underpin future interventions.</title>
        <authorList>
            <person name="Anstead C.A."/>
            <person name="Korhonen P.K."/>
            <person name="Young N.D."/>
            <person name="Hall R.S."/>
            <person name="Jex A.R."/>
            <person name="Murali S.C."/>
            <person name="Hughes D.S."/>
            <person name="Lee S.F."/>
            <person name="Perry T."/>
            <person name="Stroehlein A.J."/>
            <person name="Ansell B.R."/>
            <person name="Breugelmans B."/>
            <person name="Hofmann A."/>
            <person name="Qu J."/>
            <person name="Dugan S."/>
            <person name="Lee S.L."/>
            <person name="Chao H."/>
            <person name="Dinh H."/>
            <person name="Han Y."/>
            <person name="Doddapaneni H.V."/>
            <person name="Worley K.C."/>
            <person name="Muzny D.M."/>
            <person name="Ioannidis P."/>
            <person name="Waterhouse R.M."/>
            <person name="Zdobnov E.M."/>
            <person name="James P.J."/>
            <person name="Bagnall N.H."/>
            <person name="Kotze A.C."/>
            <person name="Gibbs R.A."/>
            <person name="Richards S."/>
            <person name="Batterham P."/>
            <person name="Gasser R.B."/>
        </authorList>
    </citation>
    <scope>NUCLEOTIDE SEQUENCE [LARGE SCALE GENOMIC DNA]</scope>
    <source>
        <strain evidence="4 5">LS</strain>
        <tissue evidence="4">Full body</tissue>
    </source>
</reference>
<dbReference type="Pfam" id="PF15386">
    <property type="entry name" value="Tantalus"/>
    <property type="match status" value="1"/>
</dbReference>
<comment type="caution">
    <text evidence="4">The sequence shown here is derived from an EMBL/GenBank/DDBJ whole genome shotgun (WGS) entry which is preliminary data.</text>
</comment>
<sequence length="305" mass="34353">MEGIVVGIAQINFHQNLSGIADENSSPNFAIGSSTNMTTAEGYMLKAGELPTVCEQDVGDGTLNNLIETDTTGDSGWEEVEDDEEKCTRNNKRGYTLAERRQMPTRASKESSLLGIKRRTIMKPSKRVRNPDDFQNLKPADIKKIYLNKKLTNFKPSSLETIFEEATTTTQNNEQDHTRLMGGRKIKRALSCTDGFRYSKTLVNKRRAKIKKTFGKRFALKKISLEEFITKLNDSIDKNDITTISTECQEQLKNKSNFNETATQFSCSEMFVSNISAQLEEDDAMIPNSIPTTELETELTNEMSL</sequence>
<evidence type="ECO:0000313" key="4">
    <source>
        <dbReference type="EMBL" id="KNC23984.1"/>
    </source>
</evidence>
<keyword evidence="1" id="KW-0597">Phosphoprotein</keyword>
<dbReference type="Proteomes" id="UP000037069">
    <property type="component" value="Unassembled WGS sequence"/>
</dbReference>
<feature type="domain" description="Tantalus-like" evidence="3">
    <location>
        <begin position="134"/>
        <end position="174"/>
    </location>
</feature>
<protein>
    <submittedName>
        <fullName evidence="4">Protein tantalus</fullName>
    </submittedName>
</protein>
<dbReference type="OrthoDB" id="8035741at2759"/>
<keyword evidence="5" id="KW-1185">Reference proteome</keyword>
<name>A0A0L0BXJ8_LUCCU</name>
<dbReference type="EMBL" id="JRES01001279">
    <property type="protein sequence ID" value="KNC23984.1"/>
    <property type="molecule type" value="Genomic_DNA"/>
</dbReference>
<evidence type="ECO:0000256" key="1">
    <source>
        <dbReference type="ARBA" id="ARBA00022553"/>
    </source>
</evidence>
<dbReference type="OMA" id="NFNETAT"/>
<dbReference type="AlphaFoldDB" id="A0A0L0BXJ8"/>